<dbReference type="GO" id="GO:0000917">
    <property type="term" value="P:division septum assembly"/>
    <property type="evidence" value="ECO:0007669"/>
    <property type="project" value="UniProtKB-KW"/>
</dbReference>
<keyword evidence="2 5" id="KW-0132">Cell division</keyword>
<dbReference type="InterPro" id="IPR009777">
    <property type="entry name" value="ZapD"/>
</dbReference>
<proteinExistence type="inferred from homology"/>
<reference evidence="5" key="1">
    <citation type="submission" date="2018-10" db="EMBL/GenBank/DDBJ databases">
        <authorList>
            <person name="Plewniak F."/>
        </authorList>
    </citation>
    <scope>NUCLEOTIDE SEQUENCE</scope>
</reference>
<dbReference type="SUPFAM" id="SSF160950">
    <property type="entry name" value="YacF-like"/>
    <property type="match status" value="1"/>
</dbReference>
<evidence type="ECO:0000313" key="5">
    <source>
        <dbReference type="EMBL" id="VAY87052.1"/>
    </source>
</evidence>
<dbReference type="InterPro" id="IPR036268">
    <property type="entry name" value="ZapD_sf"/>
</dbReference>
<keyword evidence="4" id="KW-0131">Cell cycle</keyword>
<dbReference type="PANTHER" id="PTHR39455:SF1">
    <property type="entry name" value="CELL DIVISION PROTEIN ZAPD"/>
    <property type="match status" value="1"/>
</dbReference>
<dbReference type="GO" id="GO:0043093">
    <property type="term" value="P:FtsZ-dependent cytokinesis"/>
    <property type="evidence" value="ECO:0007669"/>
    <property type="project" value="TreeGrafter"/>
</dbReference>
<gene>
    <name evidence="5" type="primary">zapD</name>
    <name evidence="5" type="ORF">CARN8_1640002</name>
</gene>
<evidence type="ECO:0000256" key="4">
    <source>
        <dbReference type="ARBA" id="ARBA00023306"/>
    </source>
</evidence>
<dbReference type="PANTHER" id="PTHR39455">
    <property type="entry name" value="CELL DIVISION PROTEIN ZAPD"/>
    <property type="match status" value="1"/>
</dbReference>
<dbReference type="InterPro" id="IPR027462">
    <property type="entry name" value="ZapD_C"/>
</dbReference>
<protein>
    <submittedName>
        <fullName evidence="5">Cell division protein ZapD</fullName>
    </submittedName>
</protein>
<dbReference type="HAMAP" id="MF_01092">
    <property type="entry name" value="ZapD"/>
    <property type="match status" value="1"/>
</dbReference>
<keyword evidence="1" id="KW-0963">Cytoplasm</keyword>
<name>A0A3P3ZMM6_9ZZZZ</name>
<sequence length="251" mass="28742">MILYDFPLSEQVRVFLRLTTLFRHVFHFLQRDDPLDHHAALLSLFEIVDATARADVKSDLLQGLERQRGILSSLRRNPDVDAGTLDKTLRDLDEAIESLHASKGKFAEYLRNHEGLMAIKQRANLPGGVCDFDMPTYHYWLSLPVEVRRSHFSAWVAPLLSTQTALELHIRLMLESGKSFHLEARNGLYQQNKVGADARLLRVGVEEKFQCVPEISANKYQLNIRFLEMDETTRTGVVSTLVPFELVFCSF</sequence>
<dbReference type="Gene3D" id="2.60.440.10">
    <property type="entry name" value="YacF-like domains"/>
    <property type="match status" value="1"/>
</dbReference>
<evidence type="ECO:0000256" key="1">
    <source>
        <dbReference type="ARBA" id="ARBA00022490"/>
    </source>
</evidence>
<evidence type="ECO:0000256" key="2">
    <source>
        <dbReference type="ARBA" id="ARBA00022618"/>
    </source>
</evidence>
<dbReference type="GO" id="GO:0032153">
    <property type="term" value="C:cell division site"/>
    <property type="evidence" value="ECO:0007669"/>
    <property type="project" value="TreeGrafter"/>
</dbReference>
<dbReference type="AlphaFoldDB" id="A0A3P3ZMM6"/>
<accession>A0A3P3ZMM6</accession>
<keyword evidence="3" id="KW-0717">Septation</keyword>
<dbReference type="NCBIfam" id="NF003656">
    <property type="entry name" value="PRK05287.1-4"/>
    <property type="match status" value="1"/>
</dbReference>
<dbReference type="Pfam" id="PF07072">
    <property type="entry name" value="ZapD"/>
    <property type="match status" value="1"/>
</dbReference>
<dbReference type="Gene3D" id="1.10.3900.10">
    <property type="entry name" value="YacF-like"/>
    <property type="match status" value="1"/>
</dbReference>
<evidence type="ECO:0000256" key="3">
    <source>
        <dbReference type="ARBA" id="ARBA00023210"/>
    </source>
</evidence>
<organism evidence="5">
    <name type="scientific">mine drainage metagenome</name>
    <dbReference type="NCBI Taxonomy" id="410659"/>
    <lineage>
        <taxon>unclassified sequences</taxon>
        <taxon>metagenomes</taxon>
        <taxon>ecological metagenomes</taxon>
    </lineage>
</organism>
<dbReference type="EMBL" id="UOYP01000073">
    <property type="protein sequence ID" value="VAY87052.1"/>
    <property type="molecule type" value="Genomic_DNA"/>
</dbReference>